<dbReference type="EMBL" id="SNYO01000002">
    <property type="protein sequence ID" value="TDQ62853.1"/>
    <property type="molecule type" value="Genomic_DNA"/>
</dbReference>
<evidence type="ECO:0000256" key="1">
    <source>
        <dbReference type="SAM" id="MobiDB-lite"/>
    </source>
</evidence>
<protein>
    <submittedName>
        <fullName evidence="2">Uncharacterized protein</fullName>
    </submittedName>
</protein>
<reference evidence="2 3" key="1">
    <citation type="submission" date="2019-03" db="EMBL/GenBank/DDBJ databases">
        <title>Genomic Encyclopedia of Type Strains, Phase IV (KMG-IV): sequencing the most valuable type-strain genomes for metagenomic binning, comparative biology and taxonomic classification.</title>
        <authorList>
            <person name="Goeker M."/>
        </authorList>
    </citation>
    <scope>NUCLEOTIDE SEQUENCE [LARGE SCALE GENOMIC DNA]</scope>
    <source>
        <strain evidence="2 3">DSM 45775</strain>
    </source>
</reference>
<keyword evidence="3" id="KW-1185">Reference proteome</keyword>
<feature type="compositionally biased region" description="Basic residues" evidence="1">
    <location>
        <begin position="87"/>
        <end position="106"/>
    </location>
</feature>
<organism evidence="2 3">
    <name type="scientific">Actinomycetospora succinea</name>
    <dbReference type="NCBI Taxonomy" id="663603"/>
    <lineage>
        <taxon>Bacteria</taxon>
        <taxon>Bacillati</taxon>
        <taxon>Actinomycetota</taxon>
        <taxon>Actinomycetes</taxon>
        <taxon>Pseudonocardiales</taxon>
        <taxon>Pseudonocardiaceae</taxon>
        <taxon>Actinomycetospora</taxon>
    </lineage>
</organism>
<gene>
    <name evidence="2" type="ORF">EV188_102509</name>
</gene>
<dbReference type="Proteomes" id="UP000295705">
    <property type="component" value="Unassembled WGS sequence"/>
</dbReference>
<evidence type="ECO:0000313" key="2">
    <source>
        <dbReference type="EMBL" id="TDQ62853.1"/>
    </source>
</evidence>
<evidence type="ECO:0000313" key="3">
    <source>
        <dbReference type="Proteomes" id="UP000295705"/>
    </source>
</evidence>
<sequence length="106" mass="11522">MTRQLPCPGTPEFSLATASMHVDTSAALDVLVLTCRDGDCLAQWTPAPVERDGRLVIALSIEVCPDCGSSTWEVTEVQVSGSPSAQVRRRRQTRRAHRSSHSGRGF</sequence>
<proteinExistence type="predicted"/>
<name>A0A4V3DAM6_9PSEU</name>
<dbReference type="RefSeq" id="WP_133825864.1">
    <property type="nucleotide sequence ID" value="NZ_SNYO01000002.1"/>
</dbReference>
<accession>A0A4V3DAM6</accession>
<dbReference type="AlphaFoldDB" id="A0A4V3DAM6"/>
<feature type="region of interest" description="Disordered" evidence="1">
    <location>
        <begin position="78"/>
        <end position="106"/>
    </location>
</feature>
<comment type="caution">
    <text evidence="2">The sequence shown here is derived from an EMBL/GenBank/DDBJ whole genome shotgun (WGS) entry which is preliminary data.</text>
</comment>